<dbReference type="EMBL" id="KM819696">
    <property type="protein sequence ID" value="ALS88293.1"/>
    <property type="molecule type" value="Genomic_DNA"/>
</dbReference>
<proteinExistence type="predicted"/>
<dbReference type="RefSeq" id="YP_009186850.1">
    <property type="nucleotide sequence ID" value="NC_027390.1"/>
</dbReference>
<evidence type="ECO:0000256" key="2">
    <source>
        <dbReference type="SAM" id="MobiDB-lite"/>
    </source>
</evidence>
<feature type="coiled-coil region" evidence="1">
    <location>
        <begin position="188"/>
        <end position="215"/>
    </location>
</feature>
<dbReference type="OrthoDB" id="7131at10239"/>
<accession>A0A0U2YF55</accession>
<name>A0A0U2YF55_9CAUD</name>
<dbReference type="Proteomes" id="UP000203327">
    <property type="component" value="Segment"/>
</dbReference>
<evidence type="ECO:0000313" key="3">
    <source>
        <dbReference type="EMBL" id="ALS88293.1"/>
    </source>
</evidence>
<feature type="region of interest" description="Disordered" evidence="2">
    <location>
        <begin position="125"/>
        <end position="183"/>
    </location>
</feature>
<keyword evidence="4" id="KW-1185">Reference proteome</keyword>
<reference evidence="3 4" key="1">
    <citation type="submission" date="2014-10" db="EMBL/GenBank/DDBJ databases">
        <title>Proteus mirabilis bacteriophage PM 93.</title>
        <authorList>
            <person name="Shedko E.D."/>
            <person name="Morozova V.V."/>
            <person name="Tupikin A.E."/>
            <person name="Kabilov M.R."/>
            <person name="Kurilshikov A.M."/>
            <person name="Babkin I.V."/>
            <person name="Tikunova N.V."/>
        </authorList>
    </citation>
    <scope>NUCLEOTIDE SEQUENCE [LARGE SCALE GENOMIC DNA]</scope>
</reference>
<sequence>MTNQVLTLRDEIRNEVNALLDNIGASYLRIGELLNEARSDFDNQRDFLSWVENEFSIKKSQCFNLMKVSLHFKDNESFQKVSMRVLLALIPYMDDNDIMRRAEVLALRGDLTTNSLNIILGKPETKVKETQAEPEKTQEKPAQLQSVPQEEVKEENKIPFEPDVEEEKVSEPKAQPIESQENADNTAMKALLEQIKTLTEQNRELQERITALSSVRETKKATAPMLPQFKSSCMYARLGLSAEEATKKTAVNKAKRELVKLGYGEGHEAWDFIKEAVEDLLK</sequence>
<feature type="compositionally biased region" description="Basic and acidic residues" evidence="2">
    <location>
        <begin position="125"/>
        <end position="139"/>
    </location>
</feature>
<evidence type="ECO:0000256" key="1">
    <source>
        <dbReference type="SAM" id="Coils"/>
    </source>
</evidence>
<evidence type="ECO:0000313" key="4">
    <source>
        <dbReference type="Proteomes" id="UP000203327"/>
    </source>
</evidence>
<gene>
    <name evidence="3" type="ORF">PM93_007</name>
</gene>
<protein>
    <submittedName>
        <fullName evidence="3">Uncharacterized protein</fullName>
    </submittedName>
</protein>
<dbReference type="KEGG" id="vg:26824011"/>
<dbReference type="GeneID" id="26824011"/>
<organism evidence="3 4">
    <name type="scientific">Proteus phage PM 93</name>
    <dbReference type="NCBI Taxonomy" id="1560284"/>
    <lineage>
        <taxon>Viruses</taxon>
        <taxon>Duplodnaviria</taxon>
        <taxon>Heunggongvirae</taxon>
        <taxon>Uroviricota</taxon>
        <taxon>Caudoviricetes</taxon>
        <taxon>Autographivirales</taxon>
        <taxon>Autosignataviridae</taxon>
        <taxon>Molineuxvirinae</taxon>
        <taxon>Acadevirus</taxon>
        <taxon>Acadevirus PM93</taxon>
    </lineage>
</organism>
<feature type="compositionally biased region" description="Basic and acidic residues" evidence="2">
    <location>
        <begin position="150"/>
        <end position="160"/>
    </location>
</feature>
<keyword evidence="1" id="KW-0175">Coiled coil</keyword>